<dbReference type="GO" id="GO:0004356">
    <property type="term" value="F:glutamine synthetase activity"/>
    <property type="evidence" value="ECO:0007669"/>
    <property type="project" value="InterPro"/>
</dbReference>
<dbReference type="Gene3D" id="3.30.590.10">
    <property type="entry name" value="Glutamine synthetase/guanido kinase, catalytic domain"/>
    <property type="match status" value="1"/>
</dbReference>
<feature type="compositionally biased region" description="Basic and acidic residues" evidence="2">
    <location>
        <begin position="52"/>
        <end position="65"/>
    </location>
</feature>
<evidence type="ECO:0000256" key="2">
    <source>
        <dbReference type="SAM" id="MobiDB-lite"/>
    </source>
</evidence>
<protein>
    <recommendedName>
        <fullName evidence="3">GS catalytic domain-containing protein</fullName>
    </recommendedName>
</protein>
<dbReference type="Proteomes" id="UP000291469">
    <property type="component" value="Chromosome"/>
</dbReference>
<proteinExistence type="inferred from homology"/>
<reference evidence="4 5" key="1">
    <citation type="submission" date="2019-01" db="EMBL/GenBank/DDBJ databases">
        <title>Egibacter rhizosphaerae EGI 80759T.</title>
        <authorList>
            <person name="Chen D.-D."/>
            <person name="Tian Y."/>
            <person name="Jiao J.-Y."/>
            <person name="Zhang X.-T."/>
            <person name="Zhang Y.-G."/>
            <person name="Zhang Y."/>
            <person name="Xiao M."/>
            <person name="Shu W.-S."/>
            <person name="Li W.-J."/>
        </authorList>
    </citation>
    <scope>NUCLEOTIDE SEQUENCE [LARGE SCALE GENOMIC DNA]</scope>
    <source>
        <strain evidence="4 5">EGI 80759</strain>
    </source>
</reference>
<gene>
    <name evidence="4" type="ORF">ER308_09565</name>
</gene>
<dbReference type="SUPFAM" id="SSF55931">
    <property type="entry name" value="Glutamine synthetase/guanido kinase"/>
    <property type="match status" value="1"/>
</dbReference>
<evidence type="ECO:0000256" key="1">
    <source>
        <dbReference type="RuleBase" id="RU000384"/>
    </source>
</evidence>
<dbReference type="AlphaFoldDB" id="A0A411YEX8"/>
<sequence>MGDDQRGALECQVGKAAQRGLHLHVRYELEFYLGRHPGIEDELTPPEPVQDDPGRWSDEDRERHGIQHLPSSLGEQAAALDASPRVREALGDALLGSFLATRRSDAAWAADRPLDETIAAHRWRY</sequence>
<accession>A0A411YEX8</accession>
<dbReference type="InterPro" id="IPR014746">
    <property type="entry name" value="Gln_synth/guanido_kin_cat_dom"/>
</dbReference>
<evidence type="ECO:0000313" key="5">
    <source>
        <dbReference type="Proteomes" id="UP000291469"/>
    </source>
</evidence>
<dbReference type="KEGG" id="erz:ER308_09565"/>
<dbReference type="OrthoDB" id="3277468at2"/>
<organism evidence="4 5">
    <name type="scientific">Egibacter rhizosphaerae</name>
    <dbReference type="NCBI Taxonomy" id="1670831"/>
    <lineage>
        <taxon>Bacteria</taxon>
        <taxon>Bacillati</taxon>
        <taxon>Actinomycetota</taxon>
        <taxon>Nitriliruptoria</taxon>
        <taxon>Egibacterales</taxon>
        <taxon>Egibacteraceae</taxon>
        <taxon>Egibacter</taxon>
    </lineage>
</organism>
<name>A0A411YEX8_9ACTN</name>
<dbReference type="Pfam" id="PF00120">
    <property type="entry name" value="Gln-synt_C"/>
    <property type="match status" value="1"/>
</dbReference>
<feature type="region of interest" description="Disordered" evidence="2">
    <location>
        <begin position="38"/>
        <end position="80"/>
    </location>
</feature>
<dbReference type="EMBL" id="CP036402">
    <property type="protein sequence ID" value="QBI19775.1"/>
    <property type="molecule type" value="Genomic_DNA"/>
</dbReference>
<evidence type="ECO:0000313" key="4">
    <source>
        <dbReference type="EMBL" id="QBI19775.1"/>
    </source>
</evidence>
<evidence type="ECO:0000259" key="3">
    <source>
        <dbReference type="Pfam" id="PF00120"/>
    </source>
</evidence>
<keyword evidence="5" id="KW-1185">Reference proteome</keyword>
<dbReference type="InterPro" id="IPR008146">
    <property type="entry name" value="Gln_synth_cat_dom"/>
</dbReference>
<comment type="similarity">
    <text evidence="1">Belongs to the glutamine synthetase family.</text>
</comment>
<feature type="domain" description="GS catalytic" evidence="3">
    <location>
        <begin position="37"/>
        <end position="107"/>
    </location>
</feature>